<name>A0ABV0GGC3_9BURK</name>
<gene>
    <name evidence="1" type="ORF">ABDJ40_15215</name>
</gene>
<accession>A0ABV0GGC3</accession>
<organism evidence="1 2">
    <name type="scientific">Roseateles flavus</name>
    <dbReference type="NCBI Taxonomy" id="3149041"/>
    <lineage>
        <taxon>Bacteria</taxon>
        <taxon>Pseudomonadati</taxon>
        <taxon>Pseudomonadota</taxon>
        <taxon>Betaproteobacteria</taxon>
        <taxon>Burkholderiales</taxon>
        <taxon>Sphaerotilaceae</taxon>
        <taxon>Roseateles</taxon>
    </lineage>
</organism>
<proteinExistence type="predicted"/>
<dbReference type="EMBL" id="JBDPZC010000007">
    <property type="protein sequence ID" value="MEO3714114.1"/>
    <property type="molecule type" value="Genomic_DNA"/>
</dbReference>
<reference evidence="1 2" key="1">
    <citation type="submission" date="2024-05" db="EMBL/GenBank/DDBJ databases">
        <title>Roseateles sp. 2.12 16S ribosomal RNA gene Genome sequencing and assembly.</title>
        <authorList>
            <person name="Woo H."/>
        </authorList>
    </citation>
    <scope>NUCLEOTIDE SEQUENCE [LARGE SCALE GENOMIC DNA]</scope>
    <source>
        <strain evidence="1 2">2.12</strain>
    </source>
</reference>
<sequence>MARYERTQPGNPHQLTIRQHLLPSRTISRFCGRDGLVHMRLSERAVELRLRPDNHLFCTMRSWDQRAESGFGKAIEDGYQVIADRLVSRSLTSLAADMHGAITEMYLLWRYRCLRARDPLPDLAINGVTGNPDLDLDAQEQLEKSRVMFIKPDGTLPGRVVAGMMLQSAIDSDWESGAHAMRWGVFSSGELEFLVPDAFIDQPILPVAPGICLAAGASDAELTLEEVARVNREAVRAASKYWFVHDVVRCPVMRATAP</sequence>
<evidence type="ECO:0000313" key="2">
    <source>
        <dbReference type="Proteomes" id="UP001462640"/>
    </source>
</evidence>
<dbReference type="Proteomes" id="UP001462640">
    <property type="component" value="Unassembled WGS sequence"/>
</dbReference>
<protein>
    <recommendedName>
        <fullName evidence="3">DUF4238 domain-containing protein</fullName>
    </recommendedName>
</protein>
<evidence type="ECO:0000313" key="1">
    <source>
        <dbReference type="EMBL" id="MEO3714114.1"/>
    </source>
</evidence>
<keyword evidence="2" id="KW-1185">Reference proteome</keyword>
<comment type="caution">
    <text evidence="1">The sequence shown here is derived from an EMBL/GenBank/DDBJ whole genome shotgun (WGS) entry which is preliminary data.</text>
</comment>
<evidence type="ECO:0008006" key="3">
    <source>
        <dbReference type="Google" id="ProtNLM"/>
    </source>
</evidence>
<dbReference type="RefSeq" id="WP_347611153.1">
    <property type="nucleotide sequence ID" value="NZ_JBDPZC010000007.1"/>
</dbReference>